<dbReference type="InterPro" id="IPR046960">
    <property type="entry name" value="PPR_At4g14850-like_plant"/>
</dbReference>
<feature type="repeat" description="PPR" evidence="2">
    <location>
        <begin position="789"/>
        <end position="823"/>
    </location>
</feature>
<evidence type="ECO:0000313" key="4">
    <source>
        <dbReference type="Proteomes" id="UP000825729"/>
    </source>
</evidence>
<dbReference type="AlphaFoldDB" id="A0AAV7E1A8"/>
<keyword evidence="4" id="KW-1185">Reference proteome</keyword>
<dbReference type="FunFam" id="1.25.40.10:FF:000343">
    <property type="entry name" value="Pentatricopeptide repeat-containing protein At3g58590"/>
    <property type="match status" value="1"/>
</dbReference>
<feature type="repeat" description="PPR" evidence="2">
    <location>
        <begin position="310"/>
        <end position="344"/>
    </location>
</feature>
<proteinExistence type="predicted"/>
<organism evidence="3 4">
    <name type="scientific">Aristolochia fimbriata</name>
    <name type="common">White veined hardy Dutchman's pipe vine</name>
    <dbReference type="NCBI Taxonomy" id="158543"/>
    <lineage>
        <taxon>Eukaryota</taxon>
        <taxon>Viridiplantae</taxon>
        <taxon>Streptophyta</taxon>
        <taxon>Embryophyta</taxon>
        <taxon>Tracheophyta</taxon>
        <taxon>Spermatophyta</taxon>
        <taxon>Magnoliopsida</taxon>
        <taxon>Magnoliidae</taxon>
        <taxon>Piperales</taxon>
        <taxon>Aristolochiaceae</taxon>
        <taxon>Aristolochia</taxon>
    </lineage>
</organism>
<gene>
    <name evidence="3" type="ORF">H6P81_018418</name>
</gene>
<dbReference type="GO" id="GO:0009451">
    <property type="term" value="P:RNA modification"/>
    <property type="evidence" value="ECO:0007669"/>
    <property type="project" value="InterPro"/>
</dbReference>
<feature type="repeat" description="PPR" evidence="2">
    <location>
        <begin position="484"/>
        <end position="518"/>
    </location>
</feature>
<reference evidence="3 4" key="1">
    <citation type="submission" date="2021-07" db="EMBL/GenBank/DDBJ databases">
        <title>The Aristolochia fimbriata genome: insights into angiosperm evolution, floral development and chemical biosynthesis.</title>
        <authorList>
            <person name="Jiao Y."/>
        </authorList>
    </citation>
    <scope>NUCLEOTIDE SEQUENCE [LARGE SCALE GENOMIC DNA]</scope>
    <source>
        <strain evidence="3">IBCAS-2021</strain>
        <tissue evidence="3">Leaf</tissue>
    </source>
</reference>
<evidence type="ECO:0000256" key="1">
    <source>
        <dbReference type="ARBA" id="ARBA00022737"/>
    </source>
</evidence>
<dbReference type="GO" id="GO:0003723">
    <property type="term" value="F:RNA binding"/>
    <property type="evidence" value="ECO:0007669"/>
    <property type="project" value="InterPro"/>
</dbReference>
<dbReference type="NCBIfam" id="TIGR00756">
    <property type="entry name" value="PPR"/>
    <property type="match status" value="9"/>
</dbReference>
<dbReference type="InterPro" id="IPR046848">
    <property type="entry name" value="E_motif"/>
</dbReference>
<name>A0AAV7E1A8_ARIFI</name>
<feature type="repeat" description="PPR" evidence="2">
    <location>
        <begin position="345"/>
        <end position="379"/>
    </location>
</feature>
<dbReference type="Pfam" id="PF12854">
    <property type="entry name" value="PPR_1"/>
    <property type="match status" value="2"/>
</dbReference>
<dbReference type="Gene3D" id="1.25.40.10">
    <property type="entry name" value="Tetratricopeptide repeat domain"/>
    <property type="match status" value="9"/>
</dbReference>
<feature type="repeat" description="PPR" evidence="2">
    <location>
        <begin position="585"/>
        <end position="619"/>
    </location>
</feature>
<feature type="repeat" description="PPR" evidence="2">
    <location>
        <begin position="239"/>
        <end position="273"/>
    </location>
</feature>
<dbReference type="PROSITE" id="PS51375">
    <property type="entry name" value="PPR"/>
    <property type="match status" value="12"/>
</dbReference>
<feature type="repeat" description="PPR" evidence="2">
    <location>
        <begin position="208"/>
        <end position="238"/>
    </location>
</feature>
<keyword evidence="1" id="KW-0677">Repeat</keyword>
<dbReference type="InterPro" id="IPR002885">
    <property type="entry name" value="PPR_rpt"/>
</dbReference>
<protein>
    <recommendedName>
        <fullName evidence="5">Chlororespiratory reduction 21</fullName>
    </recommendedName>
</protein>
<feature type="repeat" description="PPR" evidence="2">
    <location>
        <begin position="890"/>
        <end position="924"/>
    </location>
</feature>
<accession>A0AAV7E1A8</accession>
<dbReference type="PANTHER" id="PTHR47926:SF372">
    <property type="entry name" value="PENTATRICOPEPTIDE REPEAT-CONTAINING PROTEIN"/>
    <property type="match status" value="1"/>
</dbReference>
<comment type="caution">
    <text evidence="3">The sequence shown here is derived from an EMBL/GenBank/DDBJ whole genome shotgun (WGS) entry which is preliminary data.</text>
</comment>
<evidence type="ECO:0000313" key="3">
    <source>
        <dbReference type="EMBL" id="KAG9442564.1"/>
    </source>
</evidence>
<feature type="repeat" description="PPR" evidence="2">
    <location>
        <begin position="103"/>
        <end position="137"/>
    </location>
</feature>
<feature type="repeat" description="PPR" evidence="2">
    <location>
        <begin position="687"/>
        <end position="721"/>
    </location>
</feature>
<dbReference type="FunFam" id="1.25.40.10:FF:000158">
    <property type="entry name" value="pentatricopeptide repeat-containing protein At2g33680"/>
    <property type="match status" value="1"/>
</dbReference>
<dbReference type="Proteomes" id="UP000825729">
    <property type="component" value="Unassembled WGS sequence"/>
</dbReference>
<dbReference type="GO" id="GO:0099402">
    <property type="term" value="P:plant organ development"/>
    <property type="evidence" value="ECO:0007669"/>
    <property type="project" value="UniProtKB-ARBA"/>
</dbReference>
<evidence type="ECO:0008006" key="5">
    <source>
        <dbReference type="Google" id="ProtNLM"/>
    </source>
</evidence>
<sequence>MHIFRSSSSKCHCFTLLFGLRSPTRHSTFSAVPTHGDITHLILQQKSAAEVLKTFRWASGIRNFRHNKSTYKAVIQTLCAFRQFQTVDNLLEEMPSTVGALPDEAIFLTIVKGYARAGMVKKAIAVLDSVSQFGKKPTLKLFNSVLDVLVSEDIDLAKDFYKEKMICAGFEGDDYTFGILMKGLCSTNRVGDAFKLLSLMKSRGLKPNTVIYNTLLHALCRLSKVGRARSLMREMVEPNDVTFNIMISAYCKEGNLVLALVMLEKCFKLGLVPDIITVTKVLDALCHEGRVMEAVELMETVEKKKGSVADVVAYNSLVKGFCLLGKAKAGVRLLKEMERKGCLPNLSTYNLLISAFCELGDLDSALDLFREMGTVGIGHDFITYDTLIKGLCSGGRIAHGFKLLSMMEENAEVFTGHITTICRYFLFRGLQTVAFSSAHRTHCLGIKTGALVDISTANKLLTAYGKLNAVKDACQLFDEMPLRDTVSWNSMITAYVNSGDCQKSLELLKSMKRSGILCDEYTFGSILKGVACSNWSKIGRQLHSIIVKMGLDSNVFPSSALVDMYAKCGRIGDAGKVFECMVERNVVTWNAMVGGHAQAGDRVAAFWFLERMEKEQVGVNEATFASLLTLLDDPQLLQLTSEIHAKIVKHGLESETIVYNAIITSYSDCGSTESSEKVFHSMGNNRDLVTWNSMLAAYAQTNCGLHAIELFVRMNQLGIKQDMYTYTSVISACFEPQQQRQGKALHGFVAKTGLEFSIPVSNALIAMYLKTDKCMSDAIKFFNFMDVKDSVSWNSILTGFSQNRFSEEALKFFSWMRSANIEINQYSLSAVFQSCSDMAILQLGQQIHALATKLGFEQNDFVASSMIFMYSKCGVVDDARKSFNESNKNVSISWNSIIFGYAQYGQGTIALHLFSQMLESGVQPDHITFVGIISACSHVGLVEEGLKFLNSMESAHGVSPRVEHYACAVDLLGRAGRLDDAKALIESMPYEPDAMVWKSLLGACRIHGNVDLAIYAAKHLEALDPQEHSTYLILSDLYAHLGRWNERALVKKMMRNKGLRKVPGWSWIEVNNKVHCFNADDQSHPLVKDIYETLEQLMLEMERCRFVAFDDSDYEE</sequence>
<dbReference type="FunFam" id="1.25.40.10:FF:000344">
    <property type="entry name" value="Pentatricopeptide repeat-containing protein"/>
    <property type="match status" value="1"/>
</dbReference>
<dbReference type="Pfam" id="PF13041">
    <property type="entry name" value="PPR_2"/>
    <property type="match status" value="6"/>
</dbReference>
<dbReference type="EMBL" id="JAINDJ010000007">
    <property type="protein sequence ID" value="KAG9442564.1"/>
    <property type="molecule type" value="Genomic_DNA"/>
</dbReference>
<feature type="repeat" description="PPR" evidence="2">
    <location>
        <begin position="380"/>
        <end position="410"/>
    </location>
</feature>
<dbReference type="Pfam" id="PF01535">
    <property type="entry name" value="PPR"/>
    <property type="match status" value="6"/>
</dbReference>
<dbReference type="Pfam" id="PF20431">
    <property type="entry name" value="E_motif"/>
    <property type="match status" value="1"/>
</dbReference>
<dbReference type="PANTHER" id="PTHR47926">
    <property type="entry name" value="PENTATRICOPEPTIDE REPEAT-CONTAINING PROTEIN"/>
    <property type="match status" value="1"/>
</dbReference>
<evidence type="ECO:0000256" key="2">
    <source>
        <dbReference type="PROSITE-ProRule" id="PRU00708"/>
    </source>
</evidence>
<dbReference type="InterPro" id="IPR011990">
    <property type="entry name" value="TPR-like_helical_dom_sf"/>
</dbReference>
<feature type="repeat" description="PPR" evidence="2">
    <location>
        <begin position="173"/>
        <end position="207"/>
    </location>
</feature>